<protein>
    <submittedName>
        <fullName evidence="2">DUF2752 domain-containing protein</fullName>
    </submittedName>
</protein>
<dbReference type="RefSeq" id="WP_355397980.1">
    <property type="nucleotide sequence ID" value="NZ_JBEGHN010000003.1"/>
</dbReference>
<keyword evidence="1" id="KW-1133">Transmembrane helix</keyword>
<organism evidence="2 3">
    <name type="scientific">Streptomyces ossamyceticus</name>
    <dbReference type="NCBI Taxonomy" id="249581"/>
    <lineage>
        <taxon>Bacteria</taxon>
        <taxon>Bacillati</taxon>
        <taxon>Actinomycetota</taxon>
        <taxon>Actinomycetes</taxon>
        <taxon>Kitasatosporales</taxon>
        <taxon>Streptomycetaceae</taxon>
        <taxon>Streptomyces</taxon>
    </lineage>
</organism>
<evidence type="ECO:0000313" key="3">
    <source>
        <dbReference type="Proteomes" id="UP001550210"/>
    </source>
</evidence>
<feature type="transmembrane region" description="Helical" evidence="1">
    <location>
        <begin position="131"/>
        <end position="154"/>
    </location>
</feature>
<dbReference type="EMBL" id="JBEXPZ010000024">
    <property type="protein sequence ID" value="MET9846704.1"/>
    <property type="molecule type" value="Genomic_DNA"/>
</dbReference>
<dbReference type="InterPro" id="IPR021215">
    <property type="entry name" value="DUF2752"/>
</dbReference>
<evidence type="ECO:0000256" key="1">
    <source>
        <dbReference type="SAM" id="Phobius"/>
    </source>
</evidence>
<dbReference type="Proteomes" id="UP001550210">
    <property type="component" value="Unassembled WGS sequence"/>
</dbReference>
<proteinExistence type="predicted"/>
<comment type="caution">
    <text evidence="2">The sequence shown here is derived from an EMBL/GenBank/DDBJ whole genome shotgun (WGS) entry which is preliminary data.</text>
</comment>
<feature type="transmembrane region" description="Helical" evidence="1">
    <location>
        <begin position="31"/>
        <end position="50"/>
    </location>
</feature>
<reference evidence="2 3" key="1">
    <citation type="submission" date="2024-06" db="EMBL/GenBank/DDBJ databases">
        <title>The Natural Products Discovery Center: Release of the First 8490 Sequenced Strains for Exploring Actinobacteria Biosynthetic Diversity.</title>
        <authorList>
            <person name="Kalkreuter E."/>
            <person name="Kautsar S.A."/>
            <person name="Yang D."/>
            <person name="Bader C.D."/>
            <person name="Teijaro C.N."/>
            <person name="Fluegel L."/>
            <person name="Davis C.M."/>
            <person name="Simpson J.R."/>
            <person name="Lauterbach L."/>
            <person name="Steele A.D."/>
            <person name="Gui C."/>
            <person name="Meng S."/>
            <person name="Li G."/>
            <person name="Viehrig K."/>
            <person name="Ye F."/>
            <person name="Su P."/>
            <person name="Kiefer A.F."/>
            <person name="Nichols A."/>
            <person name="Cepeda A.J."/>
            <person name="Yan W."/>
            <person name="Fan B."/>
            <person name="Jiang Y."/>
            <person name="Adhikari A."/>
            <person name="Zheng C.-J."/>
            <person name="Schuster L."/>
            <person name="Cowan T.M."/>
            <person name="Smanski M.J."/>
            <person name="Chevrette M.G."/>
            <person name="De Carvalho L.P.S."/>
            <person name="Shen B."/>
        </authorList>
    </citation>
    <scope>NUCLEOTIDE SEQUENCE [LARGE SCALE GENOMIC DNA]</scope>
    <source>
        <strain evidence="2 3">NPDC006434</strain>
    </source>
</reference>
<keyword evidence="1" id="KW-0472">Membrane</keyword>
<gene>
    <name evidence="2" type="ORF">ABZZ21_19465</name>
</gene>
<name>A0ABV2UYT3_9ACTN</name>
<sequence>MRCVNAEPQPVAPPPHAVQAAPARGGALRRLWIPAAALAAVGGAFAYVAAVDPNEPGHYPVCPLRRFTGLYCPGCGGLRSAHAFARGDLATALQDNALAVAAFLALAALWTVWVVRAALGRTLRLELRPAALWALGASVLVFTVVRNLPFGAWLHP</sequence>
<keyword evidence="3" id="KW-1185">Reference proteome</keyword>
<accession>A0ABV2UYT3</accession>
<keyword evidence="1" id="KW-0812">Transmembrane</keyword>
<evidence type="ECO:0000313" key="2">
    <source>
        <dbReference type="EMBL" id="MET9846704.1"/>
    </source>
</evidence>
<feature type="transmembrane region" description="Helical" evidence="1">
    <location>
        <begin position="97"/>
        <end position="119"/>
    </location>
</feature>
<dbReference type="Pfam" id="PF10825">
    <property type="entry name" value="DUF2752"/>
    <property type="match status" value="1"/>
</dbReference>